<feature type="domain" description="SHOCT" evidence="2">
    <location>
        <begin position="50"/>
        <end position="77"/>
    </location>
</feature>
<accession>A0A330L9B7</accession>
<feature type="transmembrane region" description="Helical" evidence="1">
    <location>
        <begin position="12"/>
        <end position="32"/>
    </location>
</feature>
<evidence type="ECO:0000259" key="2">
    <source>
        <dbReference type="Pfam" id="PF09851"/>
    </source>
</evidence>
<keyword evidence="1" id="KW-1133">Transmembrane helix</keyword>
<name>A0A330L9B7_9BACT</name>
<dbReference type="RefSeq" id="WP_219999470.1">
    <property type="nucleotide sequence ID" value="NZ_OUNR01000019.1"/>
</dbReference>
<dbReference type="InParanoid" id="A0A330L9B7"/>
<keyword evidence="4" id="KW-1185">Reference proteome</keyword>
<sequence>MHEPMMGLWGWVGYVLMVVFWTLVILALVLWIKSWLEQKGFGSASREPESALEILKKRYARGEINKQEFEEKRKDLL</sequence>
<dbReference type="InterPro" id="IPR018649">
    <property type="entry name" value="SHOCT"/>
</dbReference>
<evidence type="ECO:0000313" key="4">
    <source>
        <dbReference type="Proteomes" id="UP000248168"/>
    </source>
</evidence>
<protein>
    <submittedName>
        <fullName evidence="3">Membrane protein-like</fullName>
    </submittedName>
</protein>
<keyword evidence="1" id="KW-0812">Transmembrane</keyword>
<evidence type="ECO:0000256" key="1">
    <source>
        <dbReference type="SAM" id="Phobius"/>
    </source>
</evidence>
<reference evidence="4" key="1">
    <citation type="submission" date="2018-04" db="EMBL/GenBank/DDBJ databases">
        <authorList>
            <person name="Lucker S."/>
            <person name="Sakoula D."/>
        </authorList>
    </citation>
    <scope>NUCLEOTIDE SEQUENCE [LARGE SCALE GENOMIC DNA]</scope>
</reference>
<evidence type="ECO:0000313" key="3">
    <source>
        <dbReference type="EMBL" id="SPP66309.1"/>
    </source>
</evidence>
<dbReference type="Pfam" id="PF09851">
    <property type="entry name" value="SHOCT"/>
    <property type="match status" value="1"/>
</dbReference>
<dbReference type="EMBL" id="OUNR01000019">
    <property type="protein sequence ID" value="SPP66309.1"/>
    <property type="molecule type" value="Genomic_DNA"/>
</dbReference>
<keyword evidence="1" id="KW-0472">Membrane</keyword>
<organism evidence="3 4">
    <name type="scientific">Nitrospira lenta</name>
    <dbReference type="NCBI Taxonomy" id="1436998"/>
    <lineage>
        <taxon>Bacteria</taxon>
        <taxon>Pseudomonadati</taxon>
        <taxon>Nitrospirota</taxon>
        <taxon>Nitrospiria</taxon>
        <taxon>Nitrospirales</taxon>
        <taxon>Nitrospiraceae</taxon>
        <taxon>Nitrospira</taxon>
    </lineage>
</organism>
<proteinExistence type="predicted"/>
<gene>
    <name evidence="3" type="ORF">NITLEN_60112</name>
</gene>
<dbReference type="AlphaFoldDB" id="A0A330L9B7"/>
<dbReference type="Proteomes" id="UP000248168">
    <property type="component" value="Unassembled WGS sequence"/>
</dbReference>